<proteinExistence type="predicted"/>
<evidence type="ECO:0000256" key="1">
    <source>
        <dbReference type="SAM" id="Phobius"/>
    </source>
</evidence>
<dbReference type="EMBL" id="MK552327">
    <property type="protein sequence ID" value="QBJ02643.1"/>
    <property type="molecule type" value="Genomic_DNA"/>
</dbReference>
<protein>
    <submittedName>
        <fullName evidence="2">Uncharacterized protein</fullName>
    </submittedName>
</protein>
<keyword evidence="1" id="KW-1133">Transmembrane helix</keyword>
<sequence>MNKNIDESVNEHYRGMADGSKPVPVSFDIPWITPRRLGLLFGVSLVMTVMFNGVI</sequence>
<evidence type="ECO:0000313" key="2">
    <source>
        <dbReference type="EMBL" id="QBJ02643.1"/>
    </source>
</evidence>
<keyword evidence="1" id="KW-0812">Transmembrane</keyword>
<reference evidence="2 3" key="1">
    <citation type="submission" date="2019-02" db="EMBL/GenBank/DDBJ databases">
        <authorList>
            <person name="Frampton R.A."/>
            <person name="Wojtus J.K."/>
            <person name="Fineran P.C."/>
            <person name="Hendrickson H.L."/>
        </authorList>
    </citation>
    <scope>NUCLEOTIDE SEQUENCE [LARGE SCALE GENOMIC DNA]</scope>
</reference>
<dbReference type="Proteomes" id="UP000294134">
    <property type="component" value="Segment"/>
</dbReference>
<feature type="transmembrane region" description="Helical" evidence="1">
    <location>
        <begin position="37"/>
        <end position="54"/>
    </location>
</feature>
<accession>A0A481W5I4</accession>
<gene>
    <name evidence="2" type="ORF">PSA21_115</name>
</gene>
<keyword evidence="1" id="KW-0472">Membrane</keyword>
<name>A0A481W5I4_9CAUD</name>
<keyword evidence="3" id="KW-1185">Reference proteome</keyword>
<evidence type="ECO:0000313" key="3">
    <source>
        <dbReference type="Proteomes" id="UP000294134"/>
    </source>
</evidence>
<organism evidence="2 3">
    <name type="scientific">Pseudomonas phage Psa21</name>
    <dbReference type="NCBI Taxonomy" id="2530023"/>
    <lineage>
        <taxon>Viruses</taxon>
        <taxon>Duplodnaviria</taxon>
        <taxon>Heunggongvirae</taxon>
        <taxon>Uroviricota</taxon>
        <taxon>Caudoviricetes</taxon>
        <taxon>Chimalliviridae</taxon>
        <taxon>Tepukevirus</taxon>
        <taxon>Tepukevirus Psa21</taxon>
    </lineage>
</organism>